<dbReference type="RefSeq" id="WP_167072739.1">
    <property type="nucleotide sequence ID" value="NZ_JAAOZC010000003.1"/>
</dbReference>
<evidence type="ECO:0000313" key="1">
    <source>
        <dbReference type="EMBL" id="NIJ07888.1"/>
    </source>
</evidence>
<comment type="caution">
    <text evidence="1">The sequence shown here is derived from an EMBL/GenBank/DDBJ whole genome shotgun (WGS) entry which is preliminary data.</text>
</comment>
<proteinExistence type="predicted"/>
<dbReference type="EMBL" id="JAAOZC010000003">
    <property type="protein sequence ID" value="NIJ07888.1"/>
    <property type="molecule type" value="Genomic_DNA"/>
</dbReference>
<evidence type="ECO:0008006" key="3">
    <source>
        <dbReference type="Google" id="ProtNLM"/>
    </source>
</evidence>
<protein>
    <recommendedName>
        <fullName evidence="3">Phasin family protein</fullName>
    </recommendedName>
</protein>
<accession>A0ABX0TQT5</accession>
<dbReference type="Proteomes" id="UP000727456">
    <property type="component" value="Unassembled WGS sequence"/>
</dbReference>
<keyword evidence="2" id="KW-1185">Reference proteome</keyword>
<gene>
    <name evidence="1" type="ORF">FHS31_001498</name>
</gene>
<sequence length="64" mass="7268">MNDFFAPFVAMQKQLIQAHKQNVETMFKAMPKDNFGGASEAAKQLADQQIEAWEKWLALWGPKG</sequence>
<organism evidence="1 2">
    <name type="scientific">Sphingomonas vulcanisoli</name>
    <dbReference type="NCBI Taxonomy" id="1658060"/>
    <lineage>
        <taxon>Bacteria</taxon>
        <taxon>Pseudomonadati</taxon>
        <taxon>Pseudomonadota</taxon>
        <taxon>Alphaproteobacteria</taxon>
        <taxon>Sphingomonadales</taxon>
        <taxon>Sphingomonadaceae</taxon>
        <taxon>Sphingomonas</taxon>
    </lineage>
</organism>
<name>A0ABX0TQT5_9SPHN</name>
<reference evidence="1 2" key="1">
    <citation type="submission" date="2020-03" db="EMBL/GenBank/DDBJ databases">
        <title>Genomic Encyclopedia of Type Strains, Phase III (KMG-III): the genomes of soil and plant-associated and newly described type strains.</title>
        <authorList>
            <person name="Whitman W."/>
        </authorList>
    </citation>
    <scope>NUCLEOTIDE SEQUENCE [LARGE SCALE GENOMIC DNA]</scope>
    <source>
        <strain evidence="1 2">CECT 8804</strain>
    </source>
</reference>
<evidence type="ECO:0000313" key="2">
    <source>
        <dbReference type="Proteomes" id="UP000727456"/>
    </source>
</evidence>